<evidence type="ECO:0000313" key="2">
    <source>
        <dbReference type="Proteomes" id="UP001165960"/>
    </source>
</evidence>
<evidence type="ECO:0000313" key="1">
    <source>
        <dbReference type="EMBL" id="KAJ9076952.1"/>
    </source>
</evidence>
<proteinExistence type="predicted"/>
<accession>A0ACC2TRV8</accession>
<sequence length="605" mass="69201">METVQYNLGLVRHSMESELSHYARQSRRFRKGPPPTSCDLCKKWKVKCNRNMPKCNTCSKHGSECTYNYAQQYWSDQQKTKIQREPSIPLIHAARSNQPVRVEVASEISQLLASMAEKSPSLKHSIAKYFIKLNPKLAPFIAEHVRLSPTSRSRSLEVISGSSEACLNDLGRGLTRILQHQLVSNYFRYLNAFYPLLDEDDFLPRMVSDTSPAFIALLNVVCLIGLGYLATPSIVSRLAPALGTKVRVYLMRCYTRPSIELIQACILLSHYCSTDEDDGVFQSNWLFLGMAQQMALQLGLNVFLPRRSTKEHLLCWRIWCVLAVDDILIEHCMGLPASLSTEFGFLSPQYLSPSLRLTENNPSFRYLRTAMIHFRLLPFVARLRNRHSRVAQTPTLVPDWQDTSVGSDPEFLLFSNFSLSLESLYHQWYVFIPDFVGHTSHRKGSRRHNLGLCDPSDQFSGLLLVFYYSTLVEIYRPLILRGLSIKGYQFVLSSNQITTFEFSKYNPLEKAAISAHFGVMLFQQSGILLADLGHPYLWYCVMNMIFIHLYLFNHFPAPHPIAETTRSHLVYLSILAQYGSQKCAIVRDLLHTMDPLLRAFRPPPP</sequence>
<gene>
    <name evidence="1" type="ORF">DSO57_1021293</name>
</gene>
<keyword evidence="2" id="KW-1185">Reference proteome</keyword>
<comment type="caution">
    <text evidence="1">The sequence shown here is derived from an EMBL/GenBank/DDBJ whole genome shotgun (WGS) entry which is preliminary data.</text>
</comment>
<dbReference type="EMBL" id="QTSX02002232">
    <property type="protein sequence ID" value="KAJ9076952.1"/>
    <property type="molecule type" value="Genomic_DNA"/>
</dbReference>
<dbReference type="Proteomes" id="UP001165960">
    <property type="component" value="Unassembled WGS sequence"/>
</dbReference>
<reference evidence="1" key="1">
    <citation type="submission" date="2022-04" db="EMBL/GenBank/DDBJ databases">
        <title>Genome of the entomopathogenic fungus Entomophthora muscae.</title>
        <authorList>
            <person name="Elya C."/>
            <person name="Lovett B.R."/>
            <person name="Lee E."/>
            <person name="Macias A.M."/>
            <person name="Hajek A.E."/>
            <person name="De Bivort B.L."/>
            <person name="Kasson M.T."/>
            <person name="De Fine Licht H.H."/>
            <person name="Stajich J.E."/>
        </authorList>
    </citation>
    <scope>NUCLEOTIDE SEQUENCE</scope>
    <source>
        <strain evidence="1">Berkeley</strain>
    </source>
</reference>
<name>A0ACC2TRV8_9FUNG</name>
<organism evidence="1 2">
    <name type="scientific">Entomophthora muscae</name>
    <dbReference type="NCBI Taxonomy" id="34485"/>
    <lineage>
        <taxon>Eukaryota</taxon>
        <taxon>Fungi</taxon>
        <taxon>Fungi incertae sedis</taxon>
        <taxon>Zoopagomycota</taxon>
        <taxon>Entomophthoromycotina</taxon>
        <taxon>Entomophthoromycetes</taxon>
        <taxon>Entomophthorales</taxon>
        <taxon>Entomophthoraceae</taxon>
        <taxon>Entomophthora</taxon>
    </lineage>
</organism>
<protein>
    <submittedName>
        <fullName evidence="1">Uncharacterized protein</fullName>
    </submittedName>
</protein>